<name>A0ABX2CB26_9BRAD</name>
<dbReference type="RefSeq" id="WP_172109526.1">
    <property type="nucleotide sequence ID" value="NZ_JABFDM010000012.1"/>
</dbReference>
<dbReference type="EMBL" id="JABFDN010000001">
    <property type="protein sequence ID" value="NPU64482.1"/>
    <property type="molecule type" value="Genomic_DNA"/>
</dbReference>
<reference evidence="1" key="1">
    <citation type="submission" date="2020-05" db="EMBL/GenBank/DDBJ databases">
        <title>Nod-independent and nitrogen-fixing Bradyrhizobium aeschynomene sp. nov. isolated from nodules of Aeschynomene indica.</title>
        <authorList>
            <person name="Zhang Z."/>
        </authorList>
    </citation>
    <scope>NUCLEOTIDE SEQUENCE</scope>
    <source>
        <strain evidence="1">83012</strain>
    </source>
</reference>
<sequence>METTLYLPVKRFLENLGFTAKGEVGGCDVVALKGEDPPIVVICELKQAFNLELLLQAVDRAGACDEVWIAARLSVRGKGRESDTRYRNLCRRLGFGMLAVTSNGQVEVLVPPPTTAPRKNPKKRSRLVIEHQRRKGDPVTGGSTRTPLMTAYRQQALACASALSDGPKRVRELRADIPDAPKILQRNVYGWFDRAERGVYALTKAGHAALRRWPQDIHMTAAALPDRDMVNA</sequence>
<accession>A0ABX2CB26</accession>
<proteinExistence type="predicted"/>
<protein>
    <recommendedName>
        <fullName evidence="3">DUF2161 domain-containing phosphodiesterase</fullName>
    </recommendedName>
</protein>
<keyword evidence="2" id="KW-1185">Reference proteome</keyword>
<dbReference type="Pfam" id="PF09929">
    <property type="entry name" value="DUF2161"/>
    <property type="match status" value="1"/>
</dbReference>
<comment type="caution">
    <text evidence="1">The sequence shown here is derived from an EMBL/GenBank/DDBJ whole genome shotgun (WGS) entry which is preliminary data.</text>
</comment>
<gene>
    <name evidence="1" type="ORF">HL667_05675</name>
</gene>
<dbReference type="Proteomes" id="UP000886476">
    <property type="component" value="Unassembled WGS sequence"/>
</dbReference>
<evidence type="ECO:0008006" key="3">
    <source>
        <dbReference type="Google" id="ProtNLM"/>
    </source>
</evidence>
<dbReference type="InterPro" id="IPR018679">
    <property type="entry name" value="DUF2161"/>
</dbReference>
<evidence type="ECO:0000313" key="1">
    <source>
        <dbReference type="EMBL" id="NPU64482.1"/>
    </source>
</evidence>
<organism evidence="1 2">
    <name type="scientific">Bradyrhizobium aeschynomenes</name>
    <dbReference type="NCBI Taxonomy" id="2734909"/>
    <lineage>
        <taxon>Bacteria</taxon>
        <taxon>Pseudomonadati</taxon>
        <taxon>Pseudomonadota</taxon>
        <taxon>Alphaproteobacteria</taxon>
        <taxon>Hyphomicrobiales</taxon>
        <taxon>Nitrobacteraceae</taxon>
        <taxon>Bradyrhizobium</taxon>
    </lineage>
</organism>
<evidence type="ECO:0000313" key="2">
    <source>
        <dbReference type="Proteomes" id="UP000886476"/>
    </source>
</evidence>